<comment type="caution">
    <text evidence="1">The sequence shown here is derived from an EMBL/GenBank/DDBJ whole genome shotgun (WGS) entry which is preliminary data.</text>
</comment>
<dbReference type="EMBL" id="VUJX02000008">
    <property type="protein sequence ID" value="KAL0932744.1"/>
    <property type="molecule type" value="Genomic_DNA"/>
</dbReference>
<sequence>MRKYADKTRVEGLTLKEGDSAYLLRRNIKTKRLSDKLDFKKLRPFEITKKVSNVNFKLALPDTMKYHPVFHILLLEPAPKGSRTIDHIEVDPEQDYEVERILDHIDQHDDTEIQYLIKWKNYGHEENT</sequence>
<organism evidence="1 2">
    <name type="scientific">Colletotrichum truncatum</name>
    <name type="common">Anthracnose fungus</name>
    <name type="synonym">Colletotrichum capsici</name>
    <dbReference type="NCBI Taxonomy" id="5467"/>
    <lineage>
        <taxon>Eukaryota</taxon>
        <taxon>Fungi</taxon>
        <taxon>Dikarya</taxon>
        <taxon>Ascomycota</taxon>
        <taxon>Pezizomycotina</taxon>
        <taxon>Sordariomycetes</taxon>
        <taxon>Hypocreomycetidae</taxon>
        <taxon>Glomerellales</taxon>
        <taxon>Glomerellaceae</taxon>
        <taxon>Colletotrichum</taxon>
        <taxon>Colletotrichum truncatum species complex</taxon>
    </lineage>
</organism>
<gene>
    <name evidence="1" type="ORF">CTRU02_211707</name>
</gene>
<accession>A0ACC3YLJ2</accession>
<protein>
    <submittedName>
        <fullName evidence="1">Pol protein</fullName>
    </submittedName>
</protein>
<dbReference type="Proteomes" id="UP000805649">
    <property type="component" value="Unassembled WGS sequence"/>
</dbReference>
<name>A0ACC3YLJ2_COLTU</name>
<evidence type="ECO:0000313" key="1">
    <source>
        <dbReference type="EMBL" id="KAL0932744.1"/>
    </source>
</evidence>
<evidence type="ECO:0000313" key="2">
    <source>
        <dbReference type="Proteomes" id="UP000805649"/>
    </source>
</evidence>
<proteinExistence type="predicted"/>
<reference evidence="1 2" key="1">
    <citation type="journal article" date="2020" name="Phytopathology">
        <title>Genome Sequence Resources of Colletotrichum truncatum, C. plurivorum, C. musicola, and C. sojae: Four Species Pathogenic to Soybean (Glycine max).</title>
        <authorList>
            <person name="Rogerio F."/>
            <person name="Boufleur T.R."/>
            <person name="Ciampi-Guillardi M."/>
            <person name="Sukno S.A."/>
            <person name="Thon M.R."/>
            <person name="Massola Junior N.S."/>
            <person name="Baroncelli R."/>
        </authorList>
    </citation>
    <scope>NUCLEOTIDE SEQUENCE [LARGE SCALE GENOMIC DNA]</scope>
    <source>
        <strain evidence="1 2">CMES1059</strain>
    </source>
</reference>
<keyword evidence="2" id="KW-1185">Reference proteome</keyword>